<keyword evidence="3" id="KW-0732">Signal</keyword>
<keyword evidence="2" id="KW-1133">Transmembrane helix</keyword>
<dbReference type="InterPro" id="IPR036388">
    <property type="entry name" value="WH-like_DNA-bd_sf"/>
</dbReference>
<dbReference type="Proteomes" id="UP000256980">
    <property type="component" value="Unassembled WGS sequence"/>
</dbReference>
<organism evidence="5 6">
    <name type="scientific">Winogradskyella eximia</name>
    <dbReference type="NCBI Taxonomy" id="262006"/>
    <lineage>
        <taxon>Bacteria</taxon>
        <taxon>Pseudomonadati</taxon>
        <taxon>Bacteroidota</taxon>
        <taxon>Flavobacteriia</taxon>
        <taxon>Flavobacteriales</taxon>
        <taxon>Flavobacteriaceae</taxon>
        <taxon>Winogradskyella</taxon>
    </lineage>
</organism>
<dbReference type="Gene3D" id="2.60.40.10">
    <property type="entry name" value="Immunoglobulins"/>
    <property type="match status" value="1"/>
</dbReference>
<feature type="coiled-coil region" evidence="1">
    <location>
        <begin position="766"/>
        <end position="816"/>
    </location>
</feature>
<feature type="chain" id="PRO_5017552891" evidence="3">
    <location>
        <begin position="27"/>
        <end position="939"/>
    </location>
</feature>
<dbReference type="RefSeq" id="WP_115817858.1">
    <property type="nucleotide sequence ID" value="NZ_QRDV01000006.1"/>
</dbReference>
<accession>A0A3D9H0X7</accession>
<feature type="domain" description="HTH luxR-type" evidence="4">
    <location>
        <begin position="879"/>
        <end position="936"/>
    </location>
</feature>
<dbReference type="InterPro" id="IPR016032">
    <property type="entry name" value="Sig_transdc_resp-reg_C-effctor"/>
</dbReference>
<dbReference type="InterPro" id="IPR013783">
    <property type="entry name" value="Ig-like_fold"/>
</dbReference>
<dbReference type="GO" id="GO:0003677">
    <property type="term" value="F:DNA binding"/>
    <property type="evidence" value="ECO:0007669"/>
    <property type="project" value="InterPro"/>
</dbReference>
<reference evidence="5 6" key="1">
    <citation type="submission" date="2018-07" db="EMBL/GenBank/DDBJ databases">
        <title>Genomic Encyclopedia of Type Strains, Phase III (KMG-III): the genomes of soil and plant-associated and newly described type strains.</title>
        <authorList>
            <person name="Whitman W."/>
        </authorList>
    </citation>
    <scope>NUCLEOTIDE SEQUENCE [LARGE SCALE GENOMIC DNA]</scope>
    <source>
        <strain evidence="5 6">CECT 7946</strain>
    </source>
</reference>
<dbReference type="Pfam" id="PF07495">
    <property type="entry name" value="Y_Y_Y"/>
    <property type="match status" value="1"/>
</dbReference>
<gene>
    <name evidence="5" type="ORF">DFQ10_10680</name>
</gene>
<keyword evidence="1" id="KW-0175">Coiled coil</keyword>
<evidence type="ECO:0000313" key="5">
    <source>
        <dbReference type="EMBL" id="RED43168.1"/>
    </source>
</evidence>
<evidence type="ECO:0000256" key="2">
    <source>
        <dbReference type="SAM" id="Phobius"/>
    </source>
</evidence>
<evidence type="ECO:0000313" key="6">
    <source>
        <dbReference type="Proteomes" id="UP000256980"/>
    </source>
</evidence>
<dbReference type="Gene3D" id="2.130.10.10">
    <property type="entry name" value="YVTN repeat-like/Quinoprotein amine dehydrogenase"/>
    <property type="match status" value="2"/>
</dbReference>
<dbReference type="SUPFAM" id="SSF46894">
    <property type="entry name" value="C-terminal effector domain of the bipartite response regulators"/>
    <property type="match status" value="1"/>
</dbReference>
<dbReference type="Gene3D" id="1.10.10.10">
    <property type="entry name" value="Winged helix-like DNA-binding domain superfamily/Winged helix DNA-binding domain"/>
    <property type="match status" value="1"/>
</dbReference>
<evidence type="ECO:0000259" key="4">
    <source>
        <dbReference type="SMART" id="SM00421"/>
    </source>
</evidence>
<proteinExistence type="predicted"/>
<dbReference type="InterPro" id="IPR000792">
    <property type="entry name" value="Tscrpt_reg_LuxR_C"/>
</dbReference>
<dbReference type="SMART" id="SM00421">
    <property type="entry name" value="HTH_LUXR"/>
    <property type="match status" value="1"/>
</dbReference>
<feature type="signal peptide" evidence="3">
    <location>
        <begin position="1"/>
        <end position="26"/>
    </location>
</feature>
<dbReference type="OrthoDB" id="1090267at2"/>
<comment type="caution">
    <text evidence="5">The sequence shown here is derived from an EMBL/GenBank/DDBJ whole genome shotgun (WGS) entry which is preliminary data.</text>
</comment>
<evidence type="ECO:0000256" key="3">
    <source>
        <dbReference type="SAM" id="SignalP"/>
    </source>
</evidence>
<dbReference type="EMBL" id="QRDV01000006">
    <property type="protein sequence ID" value="RED43168.1"/>
    <property type="molecule type" value="Genomic_DNA"/>
</dbReference>
<name>A0A3D9H0X7_9FLAO</name>
<sequence>MPVFYKLNINLCFLLTTLLLSVNFYAQEIPPIQIFTSQDYGAEDQNWAITQAENNFIYVANNKGLLEYNGASWALYNSPNDGILRSVRVVGDKIYSGGYMDFGYWTKNNQGKLMYTSLINNQKFSIKEDEDFWGIIDIEGYVLFQSFDRIYIYNIEEDSFDIINSDSRINKMFKVGETIYFQITNKGVFKIENGLQTLVISPEAIANKELVNMFVIDSGLLLLTKENGFFNFINGEILPWYQDSDIPFSNLSIYSSVRLKDESFVLGTIANGIFHVDKNGKELLKINQSFGLSNNTVLSIKEDSYDNVWLGLDNGINVINLNSPYSVYTDKQGVLGTVYVAAHVEDHLYLGTNQGLFYKNISSKDKFRFIEGTKGQVWSLSVVKGALFCGHDKGTFLINKGNAKEISNVLGTWVVKEIEGFPNLLIQGNYKGLNILEKKANTWSYRNKIEGFDISSRYFEFLGSHELLVSHEHKGVYKIKIDDDFNKVVDFKKLSINEGVKSSIISYDDKILYSSKDGFFSYDVKNQTFIADTVLSKLFSGKNYVSGKLINDREDNKLWGFSNNDIIYIEPGKLSSEPKINTIAISGEVRKSKSGFENILELGNNVYLIGTTEGYLIMDLNKLKNRALDIHLISVGNGSHPNELVPLDLMNPSVFKNKTNNIKFKYSVTNYDKLSTSKYQYKLTGIYDNWSDWSTSSEVFFKNLPHGDYTFEARAITGGVVSNNILSYTFSIEKPWYLKPLAIISYFVLALLFIYVLYYFNKKHYKKQQKKLIEKKERQLALEQSENQRQLIQFKNKNLQLDIENKNRELGMATMNLVKRNELLSNIKSELTKSKSLNEVNKVVKLINSSINNTNDWELFEEAFNNVDKDFMKRIKTLHPSITPNDLRLCAYLRLNLSSKEIAPLLNISHKSVEVKRYRLRKKLGLEHEQSLSNYIIEL</sequence>
<dbReference type="InterPro" id="IPR011123">
    <property type="entry name" value="Y_Y_Y"/>
</dbReference>
<dbReference type="GO" id="GO:0006355">
    <property type="term" value="P:regulation of DNA-templated transcription"/>
    <property type="evidence" value="ECO:0007669"/>
    <property type="project" value="InterPro"/>
</dbReference>
<dbReference type="AlphaFoldDB" id="A0A3D9H0X7"/>
<evidence type="ECO:0000256" key="1">
    <source>
        <dbReference type="SAM" id="Coils"/>
    </source>
</evidence>
<keyword evidence="6" id="KW-1185">Reference proteome</keyword>
<dbReference type="InterPro" id="IPR015943">
    <property type="entry name" value="WD40/YVTN_repeat-like_dom_sf"/>
</dbReference>
<feature type="transmembrane region" description="Helical" evidence="2">
    <location>
        <begin position="736"/>
        <end position="760"/>
    </location>
</feature>
<keyword evidence="2" id="KW-0472">Membrane</keyword>
<protein>
    <submittedName>
        <fullName evidence="5">Regulatory LuxR family protein</fullName>
    </submittedName>
</protein>
<keyword evidence="2" id="KW-0812">Transmembrane</keyword>